<reference evidence="1 2" key="1">
    <citation type="submission" date="2016-10" db="EMBL/GenBank/DDBJ databases">
        <title>Reductive evolution of mitochondrial metabolism and differential evolution of invasion-related proteins in Cryptosporidium.</title>
        <authorList>
            <person name="Liu S."/>
            <person name="Roellig D.M."/>
            <person name="Guo Y."/>
            <person name="Li N."/>
            <person name="Frace M.A."/>
            <person name="Tang K."/>
            <person name="Zhang L."/>
            <person name="Feng Y."/>
            <person name="Xiao L."/>
        </authorList>
    </citation>
    <scope>NUCLEOTIDE SEQUENCE [LARGE SCALE GENOMIC DNA]</scope>
    <source>
        <strain evidence="1">30847</strain>
    </source>
</reference>
<gene>
    <name evidence="1" type="ORF">cand_038140</name>
</gene>
<dbReference type="GeneID" id="92367998"/>
<dbReference type="VEuPathDB" id="CryptoDB:cand_038140"/>
<proteinExistence type="predicted"/>
<evidence type="ECO:0000313" key="2">
    <source>
        <dbReference type="Proteomes" id="UP000186804"/>
    </source>
</evidence>
<organism evidence="1 2">
    <name type="scientific">Cryptosporidium andersoni</name>
    <dbReference type="NCBI Taxonomy" id="117008"/>
    <lineage>
        <taxon>Eukaryota</taxon>
        <taxon>Sar</taxon>
        <taxon>Alveolata</taxon>
        <taxon>Apicomplexa</taxon>
        <taxon>Conoidasida</taxon>
        <taxon>Coccidia</taxon>
        <taxon>Eucoccidiorida</taxon>
        <taxon>Eimeriorina</taxon>
        <taxon>Cryptosporidiidae</taxon>
        <taxon>Cryptosporidium</taxon>
    </lineage>
</organism>
<dbReference type="OrthoDB" id="339365at2759"/>
<protein>
    <submittedName>
        <fullName evidence="1">Uncharacterized protein</fullName>
    </submittedName>
</protein>
<comment type="caution">
    <text evidence="1">The sequence shown here is derived from an EMBL/GenBank/DDBJ whole genome shotgun (WGS) entry which is preliminary data.</text>
</comment>
<name>A0A1J4MWN7_9CRYT</name>
<dbReference type="EMBL" id="LRBS01000016">
    <property type="protein sequence ID" value="OII77899.1"/>
    <property type="molecule type" value="Genomic_DNA"/>
</dbReference>
<dbReference type="Proteomes" id="UP000186804">
    <property type="component" value="Unassembled WGS sequence"/>
</dbReference>
<keyword evidence="2" id="KW-1185">Reference proteome</keyword>
<dbReference type="RefSeq" id="XP_067069745.1">
    <property type="nucleotide sequence ID" value="XM_067214037.1"/>
</dbReference>
<dbReference type="AlphaFoldDB" id="A0A1J4MWN7"/>
<sequence>MDNLENQDYNITNTKVQSKYLDSQILKFLTKSYEKQINFATYQEKQKLTLYAEYILSLFPTFIRKIKIKDILDNNLKLSDNEKNLILLQLKDLLNLSSYKLIQEDKIPNIASMNSLNKPKIKILSTEDDSCYSIKAMESNEIINSEI</sequence>
<evidence type="ECO:0000313" key="1">
    <source>
        <dbReference type="EMBL" id="OII77899.1"/>
    </source>
</evidence>
<accession>A0A1J4MWN7</accession>